<dbReference type="InterPro" id="IPR011701">
    <property type="entry name" value="MFS"/>
</dbReference>
<accession>A0A7G9W673</accession>
<evidence type="ECO:0000256" key="6">
    <source>
        <dbReference type="ARBA" id="ARBA00023136"/>
    </source>
</evidence>
<evidence type="ECO:0000256" key="5">
    <source>
        <dbReference type="ARBA" id="ARBA00022989"/>
    </source>
</evidence>
<dbReference type="KEGG" id="acae:HYG86_05065"/>
<feature type="transmembrane region" description="Helical" evidence="7">
    <location>
        <begin position="361"/>
        <end position="383"/>
    </location>
</feature>
<evidence type="ECO:0000256" key="7">
    <source>
        <dbReference type="SAM" id="Phobius"/>
    </source>
</evidence>
<evidence type="ECO:0000259" key="8">
    <source>
        <dbReference type="PROSITE" id="PS50850"/>
    </source>
</evidence>
<keyword evidence="3" id="KW-1003">Cell membrane</keyword>
<feature type="transmembrane region" description="Helical" evidence="7">
    <location>
        <begin position="389"/>
        <end position="407"/>
    </location>
</feature>
<feature type="transmembrane region" description="Helical" evidence="7">
    <location>
        <begin position="226"/>
        <end position="248"/>
    </location>
</feature>
<dbReference type="AlphaFoldDB" id="A0A7G9W673"/>
<feature type="transmembrane region" description="Helical" evidence="7">
    <location>
        <begin position="32"/>
        <end position="56"/>
    </location>
</feature>
<dbReference type="Gene3D" id="1.20.1250.20">
    <property type="entry name" value="MFS general substrate transporter like domains"/>
    <property type="match status" value="1"/>
</dbReference>
<dbReference type="PANTHER" id="PTHR43266:SF9">
    <property type="entry name" value="PERMEASE, MAJOR FACILITATOR SUPERFAMILY-RELATED"/>
    <property type="match status" value="1"/>
</dbReference>
<gene>
    <name evidence="9" type="ORF">HYG86_05065</name>
</gene>
<proteinExistence type="predicted"/>
<dbReference type="Proteomes" id="UP000516160">
    <property type="component" value="Chromosome"/>
</dbReference>
<keyword evidence="5 7" id="KW-1133">Transmembrane helix</keyword>
<sequence>MNLRILKNKNFALLMLGKGVSMVGSNMQQFTLSLYVLAETGSATIFASMMAISILPRLVLSPVAGVFGDWFDRKKSIVTLDLFNGILIGGFAILYSVNGGLSLASIYVLVILLEITEIFFGAAMSAVIPSIVDEEQLFEANSVKSVILSGANMLSPLIAATLYAFAGLLVIFIINSISFILSALSELLIEIPCTNKKPDKINLGAFKTDLLQGVNLIKKHKIIMNIIGLGMILNFCFAPLFSVVLLFVIRETLVGSEIQYGFFAASVSFSMLLSPMLLGGIAKKIKVGKLLVYVFSIVAVFILLLSFATSKSFIGLYETNNVPILVVTLLTFTMAMIVSLANIGLGTLFDTVVPRQFMGRVGTTMNLGLTIAMPLGQMLFGIALDLFPASYVIAFASGIILLAVLYYQKPLLKADQSPIKVEDTELNESFAT</sequence>
<organism evidence="9 10">
    <name type="scientific">Alkalicella caledoniensis</name>
    <dbReference type="NCBI Taxonomy" id="2731377"/>
    <lineage>
        <taxon>Bacteria</taxon>
        <taxon>Bacillati</taxon>
        <taxon>Bacillota</taxon>
        <taxon>Clostridia</taxon>
        <taxon>Eubacteriales</taxon>
        <taxon>Proteinivoracaceae</taxon>
        <taxon>Alkalicella</taxon>
    </lineage>
</organism>
<keyword evidence="10" id="KW-1185">Reference proteome</keyword>
<dbReference type="InterPro" id="IPR020846">
    <property type="entry name" value="MFS_dom"/>
</dbReference>
<dbReference type="GO" id="GO:0022857">
    <property type="term" value="F:transmembrane transporter activity"/>
    <property type="evidence" value="ECO:0007669"/>
    <property type="project" value="InterPro"/>
</dbReference>
<dbReference type="SUPFAM" id="SSF103473">
    <property type="entry name" value="MFS general substrate transporter"/>
    <property type="match status" value="1"/>
</dbReference>
<dbReference type="InterPro" id="IPR036259">
    <property type="entry name" value="MFS_trans_sf"/>
</dbReference>
<evidence type="ECO:0000256" key="2">
    <source>
        <dbReference type="ARBA" id="ARBA00022448"/>
    </source>
</evidence>
<keyword evidence="4 7" id="KW-0812">Transmembrane</keyword>
<feature type="transmembrane region" description="Helical" evidence="7">
    <location>
        <begin position="260"/>
        <end position="278"/>
    </location>
</feature>
<keyword evidence="2" id="KW-0813">Transport</keyword>
<reference evidence="9 10" key="1">
    <citation type="submission" date="2020-07" db="EMBL/GenBank/DDBJ databases">
        <title>Alkalicella. sp. LB2 genome.</title>
        <authorList>
            <person name="Postec A."/>
            <person name="Quemeneur M."/>
        </authorList>
    </citation>
    <scope>NUCLEOTIDE SEQUENCE [LARGE SCALE GENOMIC DNA]</scope>
    <source>
        <strain evidence="9 10">LB2</strain>
    </source>
</reference>
<dbReference type="GO" id="GO:0005886">
    <property type="term" value="C:plasma membrane"/>
    <property type="evidence" value="ECO:0007669"/>
    <property type="project" value="UniProtKB-SubCell"/>
</dbReference>
<protein>
    <submittedName>
        <fullName evidence="9">MFS transporter</fullName>
    </submittedName>
</protein>
<feature type="transmembrane region" description="Helical" evidence="7">
    <location>
        <begin position="104"/>
        <end position="128"/>
    </location>
</feature>
<evidence type="ECO:0000313" key="9">
    <source>
        <dbReference type="EMBL" id="QNO14185.1"/>
    </source>
</evidence>
<dbReference type="EMBL" id="CP058559">
    <property type="protein sequence ID" value="QNO14185.1"/>
    <property type="molecule type" value="Genomic_DNA"/>
</dbReference>
<feature type="transmembrane region" description="Helical" evidence="7">
    <location>
        <begin position="76"/>
        <end position="97"/>
    </location>
</feature>
<dbReference type="RefSeq" id="WP_213167841.1">
    <property type="nucleotide sequence ID" value="NZ_CP058559.1"/>
</dbReference>
<feature type="transmembrane region" description="Helical" evidence="7">
    <location>
        <begin position="290"/>
        <end position="310"/>
    </location>
</feature>
<feature type="domain" description="Major facilitator superfamily (MFS) profile" evidence="8">
    <location>
        <begin position="223"/>
        <end position="432"/>
    </location>
</feature>
<evidence type="ECO:0000256" key="4">
    <source>
        <dbReference type="ARBA" id="ARBA00022692"/>
    </source>
</evidence>
<keyword evidence="6 7" id="KW-0472">Membrane</keyword>
<feature type="transmembrane region" description="Helical" evidence="7">
    <location>
        <begin position="157"/>
        <end position="181"/>
    </location>
</feature>
<feature type="transmembrane region" description="Helical" evidence="7">
    <location>
        <begin position="322"/>
        <end position="349"/>
    </location>
</feature>
<dbReference type="PROSITE" id="PS50850">
    <property type="entry name" value="MFS"/>
    <property type="match status" value="1"/>
</dbReference>
<comment type="subcellular location">
    <subcellularLocation>
        <location evidence="1">Cell membrane</location>
        <topology evidence="1">Multi-pass membrane protein</topology>
    </subcellularLocation>
</comment>
<name>A0A7G9W673_ALKCA</name>
<evidence type="ECO:0000313" key="10">
    <source>
        <dbReference type="Proteomes" id="UP000516160"/>
    </source>
</evidence>
<evidence type="ECO:0000256" key="1">
    <source>
        <dbReference type="ARBA" id="ARBA00004651"/>
    </source>
</evidence>
<dbReference type="PANTHER" id="PTHR43266">
    <property type="entry name" value="MACROLIDE-EFFLUX PROTEIN"/>
    <property type="match status" value="1"/>
</dbReference>
<evidence type="ECO:0000256" key="3">
    <source>
        <dbReference type="ARBA" id="ARBA00022475"/>
    </source>
</evidence>
<dbReference type="CDD" id="cd06173">
    <property type="entry name" value="MFS_MefA_like"/>
    <property type="match status" value="1"/>
</dbReference>
<dbReference type="Pfam" id="PF07690">
    <property type="entry name" value="MFS_1"/>
    <property type="match status" value="1"/>
</dbReference>